<comment type="caution">
    <text evidence="4">The sequence shown here is derived from an EMBL/GenBank/DDBJ whole genome shotgun (WGS) entry which is preliminary data.</text>
</comment>
<evidence type="ECO:0000313" key="5">
    <source>
        <dbReference type="Proteomes" id="UP000439903"/>
    </source>
</evidence>
<dbReference type="InterPro" id="IPR032675">
    <property type="entry name" value="LRR_dom_sf"/>
</dbReference>
<evidence type="ECO:0000313" key="4">
    <source>
        <dbReference type="EMBL" id="KAF0460727.1"/>
    </source>
</evidence>
<evidence type="ECO:0000256" key="1">
    <source>
        <dbReference type="ARBA" id="ARBA00022614"/>
    </source>
</evidence>
<name>A0A8H3XIB9_GIGMA</name>
<dbReference type="Proteomes" id="UP000439903">
    <property type="component" value="Unassembled WGS sequence"/>
</dbReference>
<dbReference type="Gene3D" id="3.80.10.10">
    <property type="entry name" value="Ribonuclease Inhibitor"/>
    <property type="match status" value="1"/>
</dbReference>
<dbReference type="AlphaFoldDB" id="A0A8H3XIB9"/>
<keyword evidence="3" id="KW-1133">Transmembrane helix</keyword>
<keyword evidence="1" id="KW-0433">Leucine-rich repeat</keyword>
<dbReference type="PANTHER" id="PTHR46652">
    <property type="entry name" value="LEUCINE-RICH REPEAT AND IQ DOMAIN-CONTAINING PROTEIN 1-RELATED"/>
    <property type="match status" value="1"/>
</dbReference>
<keyword evidence="3" id="KW-0472">Membrane</keyword>
<evidence type="ECO:0000256" key="2">
    <source>
        <dbReference type="ARBA" id="ARBA00022737"/>
    </source>
</evidence>
<reference evidence="4 5" key="1">
    <citation type="journal article" date="2019" name="Environ. Microbiol.">
        <title>At the nexus of three kingdoms: the genome of the mycorrhizal fungus Gigaspora margarita provides insights into plant, endobacterial and fungal interactions.</title>
        <authorList>
            <person name="Venice F."/>
            <person name="Ghignone S."/>
            <person name="Salvioli di Fossalunga A."/>
            <person name="Amselem J."/>
            <person name="Novero M."/>
            <person name="Xianan X."/>
            <person name="Sedzielewska Toro K."/>
            <person name="Morin E."/>
            <person name="Lipzen A."/>
            <person name="Grigoriev I.V."/>
            <person name="Henrissat B."/>
            <person name="Martin F.M."/>
            <person name="Bonfante P."/>
        </authorList>
    </citation>
    <scope>NUCLEOTIDE SEQUENCE [LARGE SCALE GENOMIC DNA]</scope>
    <source>
        <strain evidence="4 5">BEG34</strain>
    </source>
</reference>
<sequence>MVNSQTWFDQNYPTNSTCIRVEDKENYGKTRDQIVNLNISYQNLEGSLQLDSSLPNLKKLNCSFNNLTGLSWNSLPNLEELDEAYNQLAGGDFGLPNSPNMKRLNFSHNRITAYYFDTPNLAYLDISNNLLTILDLHSTVNLVELKCFNNPISNLTLTQSSKLVLFDCLGIRFDNTNGSNQSITSNSTSFSPSNSTISPTTTNYNNPALLASTIGLGIYSGISTLGWLILSFVFFYKRFLLKDVIPTPGN</sequence>
<organism evidence="4 5">
    <name type="scientific">Gigaspora margarita</name>
    <dbReference type="NCBI Taxonomy" id="4874"/>
    <lineage>
        <taxon>Eukaryota</taxon>
        <taxon>Fungi</taxon>
        <taxon>Fungi incertae sedis</taxon>
        <taxon>Mucoromycota</taxon>
        <taxon>Glomeromycotina</taxon>
        <taxon>Glomeromycetes</taxon>
        <taxon>Diversisporales</taxon>
        <taxon>Gigasporaceae</taxon>
        <taxon>Gigaspora</taxon>
    </lineage>
</organism>
<keyword evidence="3" id="KW-0812">Transmembrane</keyword>
<keyword evidence="5" id="KW-1185">Reference proteome</keyword>
<dbReference type="SUPFAM" id="SSF52058">
    <property type="entry name" value="L domain-like"/>
    <property type="match status" value="1"/>
</dbReference>
<feature type="transmembrane region" description="Helical" evidence="3">
    <location>
        <begin position="208"/>
        <end position="236"/>
    </location>
</feature>
<protein>
    <submittedName>
        <fullName evidence="4">T9SS C-terminal target domain-containing protein</fullName>
    </submittedName>
</protein>
<gene>
    <name evidence="4" type="ORF">F8M41_000578</name>
</gene>
<proteinExistence type="predicted"/>
<evidence type="ECO:0000256" key="3">
    <source>
        <dbReference type="SAM" id="Phobius"/>
    </source>
</evidence>
<accession>A0A8H3XIB9</accession>
<dbReference type="OrthoDB" id="676979at2759"/>
<keyword evidence="2" id="KW-0677">Repeat</keyword>
<dbReference type="EMBL" id="WTPW01001043">
    <property type="protein sequence ID" value="KAF0460727.1"/>
    <property type="molecule type" value="Genomic_DNA"/>
</dbReference>
<dbReference type="InterPro" id="IPR050836">
    <property type="entry name" value="SDS22/Internalin_LRR"/>
</dbReference>
<dbReference type="PANTHER" id="PTHR46652:SF3">
    <property type="entry name" value="LEUCINE-RICH REPEAT-CONTAINING PROTEIN 9"/>
    <property type="match status" value="1"/>
</dbReference>